<evidence type="ECO:0000313" key="8">
    <source>
        <dbReference type="Proteomes" id="UP000786183"/>
    </source>
</evidence>
<accession>A0ABS7WTP6</accession>
<comment type="similarity">
    <text evidence="3">Belongs to the glycosyltransferase 9 family.</text>
</comment>
<reference evidence="7 8" key="1">
    <citation type="submission" date="2020-07" db="EMBL/GenBank/DDBJ databases">
        <title>Transfer of Campylobacter canadensis to the novel genus Avispirillum gen. nov., that also includes two novel species recovered from migratory waterfowl: Avispirillum anseris sp. nov. and Avispirillum brantae sp. nov.</title>
        <authorList>
            <person name="Miller W.G."/>
            <person name="Chapman M.H."/>
            <person name="Yee E."/>
            <person name="Inglis G.D."/>
        </authorList>
    </citation>
    <scope>NUCLEOTIDE SEQUENCE [LARGE SCALE GENOMIC DNA]</scope>
    <source>
        <strain evidence="7 8">L283</strain>
    </source>
</reference>
<keyword evidence="6" id="KW-0175">Coiled coil</keyword>
<dbReference type="Proteomes" id="UP000786183">
    <property type="component" value="Unassembled WGS sequence"/>
</dbReference>
<dbReference type="PANTHER" id="PTHR30160">
    <property type="entry name" value="TETRAACYLDISACCHARIDE 4'-KINASE-RELATED"/>
    <property type="match status" value="1"/>
</dbReference>
<dbReference type="InterPro" id="IPR051199">
    <property type="entry name" value="LPS_LOS_Heptosyltrfase"/>
</dbReference>
<dbReference type="SUPFAM" id="SSF53756">
    <property type="entry name" value="UDP-Glycosyltransferase/glycogen phosphorylase"/>
    <property type="match status" value="1"/>
</dbReference>
<dbReference type="EC" id="2.4.99.24" evidence="4"/>
<evidence type="ECO:0000256" key="1">
    <source>
        <dbReference type="ARBA" id="ARBA00022676"/>
    </source>
</evidence>
<proteinExistence type="inferred from homology"/>
<dbReference type="Gene3D" id="3.40.50.2000">
    <property type="entry name" value="Glycogen Phosphorylase B"/>
    <property type="match status" value="2"/>
</dbReference>
<comment type="caution">
    <text evidence="7">The sequence shown here is derived from an EMBL/GenBank/DDBJ whole genome shotgun (WGS) entry which is preliminary data.</text>
</comment>
<dbReference type="InterPro" id="IPR011910">
    <property type="entry name" value="RfaF"/>
</dbReference>
<evidence type="ECO:0000256" key="5">
    <source>
        <dbReference type="ARBA" id="ARBA00047503"/>
    </source>
</evidence>
<sequence length="296" mass="33718">MKIFIYLPNWLGDATMAAGAINLLKKTYKECEFVFYGSYVACALYENLGHTIIEDKKNRLKQFKNIKEKFDIAISFKASFSSKFLFLFIKAKKKLLFNKEKAKQIHQVLKYANLLKKLNINYTELDTSLAFKKLKQRNFIAIAPGAKYGSAKCYEPKYFAQIAASFKGYKVLLFGVKSDEEICKKIEEELNRLNVKVINLCSKTSIKRLILALSSCKYLLANDSGIMHIGAALNIRVFAFFGATNILQTSPFSKNAQVFSLKLDCSPCMKRLCPLKHHNCMKQMTADLVLNNMKLS</sequence>
<feature type="coiled-coil region" evidence="6">
    <location>
        <begin position="176"/>
        <end position="203"/>
    </location>
</feature>
<dbReference type="NCBIfam" id="TIGR02195">
    <property type="entry name" value="heptsyl_trn_II"/>
    <property type="match status" value="1"/>
</dbReference>
<evidence type="ECO:0000256" key="4">
    <source>
        <dbReference type="ARBA" id="ARBA00044042"/>
    </source>
</evidence>
<keyword evidence="2" id="KW-0808">Transferase</keyword>
<organism evidence="7 8">
    <name type="scientific">Campylobacter canadensis</name>
    <dbReference type="NCBI Taxonomy" id="449520"/>
    <lineage>
        <taxon>Bacteria</taxon>
        <taxon>Pseudomonadati</taxon>
        <taxon>Campylobacterota</taxon>
        <taxon>Epsilonproteobacteria</taxon>
        <taxon>Campylobacterales</taxon>
        <taxon>Campylobacteraceae</taxon>
        <taxon>Campylobacter</taxon>
    </lineage>
</organism>
<evidence type="ECO:0000256" key="2">
    <source>
        <dbReference type="ARBA" id="ARBA00022679"/>
    </source>
</evidence>
<gene>
    <name evidence="7" type="primary">waaF</name>
    <name evidence="7" type="ORF">AVCANL283_06110</name>
</gene>
<dbReference type="PANTHER" id="PTHR30160:SF7">
    <property type="entry name" value="ADP-HEPTOSE--LPS HEPTOSYLTRANSFERASE 2"/>
    <property type="match status" value="1"/>
</dbReference>
<name>A0ABS7WTP6_9BACT</name>
<dbReference type="Pfam" id="PF01075">
    <property type="entry name" value="Glyco_transf_9"/>
    <property type="match status" value="1"/>
</dbReference>
<evidence type="ECO:0000256" key="3">
    <source>
        <dbReference type="ARBA" id="ARBA00043995"/>
    </source>
</evidence>
<dbReference type="CDD" id="cd03789">
    <property type="entry name" value="GT9_LPS_heptosyltransferase"/>
    <property type="match status" value="1"/>
</dbReference>
<dbReference type="RefSeq" id="WP_172233981.1">
    <property type="nucleotide sequence ID" value="NZ_CP035946.1"/>
</dbReference>
<keyword evidence="8" id="KW-1185">Reference proteome</keyword>
<protein>
    <recommendedName>
        <fullName evidence="4">lipopolysaccharide heptosyltransferase II</fullName>
        <ecNumber evidence="4">2.4.99.24</ecNumber>
    </recommendedName>
</protein>
<evidence type="ECO:0000256" key="6">
    <source>
        <dbReference type="SAM" id="Coils"/>
    </source>
</evidence>
<keyword evidence="1" id="KW-0328">Glycosyltransferase</keyword>
<dbReference type="InterPro" id="IPR002201">
    <property type="entry name" value="Glyco_trans_9"/>
</dbReference>
<evidence type="ECO:0000313" key="7">
    <source>
        <dbReference type="EMBL" id="MBZ7987672.1"/>
    </source>
</evidence>
<comment type="catalytic activity">
    <reaction evidence="5">
        <text>an L-alpha-D-Hep-(1-&gt;5)-[alpha-Kdo-(2-&gt;4)]-alpha-Kdo-(2-&gt;6)-lipid A + ADP-L-glycero-beta-D-manno-heptose = an L-alpha-D-Hep-(1-&gt;3)-L-alpha-D-Hep-(1-&gt;5)-[alpha-Kdo-(2-&gt;4)]-alpha-Kdo-(2-&gt;6)-lipid A + ADP + H(+)</text>
        <dbReference type="Rhea" id="RHEA:74071"/>
        <dbReference type="ChEBI" id="CHEBI:15378"/>
        <dbReference type="ChEBI" id="CHEBI:61506"/>
        <dbReference type="ChEBI" id="CHEBI:193068"/>
        <dbReference type="ChEBI" id="CHEBI:193069"/>
        <dbReference type="ChEBI" id="CHEBI:456216"/>
        <dbReference type="EC" id="2.4.99.24"/>
    </reaction>
</comment>
<dbReference type="EMBL" id="JACGBB010000012">
    <property type="protein sequence ID" value="MBZ7987672.1"/>
    <property type="molecule type" value="Genomic_DNA"/>
</dbReference>